<dbReference type="AlphaFoldDB" id="A0AA86UZ43"/>
<comment type="caution">
    <text evidence="2">The sequence shown here is derived from an EMBL/GenBank/DDBJ whole genome shotgun (WGS) entry which is preliminary data.</text>
</comment>
<organism evidence="2">
    <name type="scientific">Hexamita inflata</name>
    <dbReference type="NCBI Taxonomy" id="28002"/>
    <lineage>
        <taxon>Eukaryota</taxon>
        <taxon>Metamonada</taxon>
        <taxon>Diplomonadida</taxon>
        <taxon>Hexamitidae</taxon>
        <taxon>Hexamitinae</taxon>
        <taxon>Hexamita</taxon>
    </lineage>
</organism>
<dbReference type="EMBL" id="CATOUU010001129">
    <property type="protein sequence ID" value="CAI9973929.1"/>
    <property type="molecule type" value="Genomic_DNA"/>
</dbReference>
<evidence type="ECO:0000313" key="3">
    <source>
        <dbReference type="EMBL" id="CAL6074361.1"/>
    </source>
</evidence>
<dbReference type="EMBL" id="CAXDID020000308">
    <property type="protein sequence ID" value="CAL6074361.1"/>
    <property type="molecule type" value="Genomic_DNA"/>
</dbReference>
<gene>
    <name evidence="3" type="ORF">HINF_LOCUS56683</name>
    <name evidence="4" type="ORF">HINF_LOCUS56685</name>
    <name evidence="1" type="ORF">HINF_LOCUS61572</name>
    <name evidence="2" type="ORF">HINF_LOCUS61574</name>
</gene>
<accession>A0AA86UZ43</accession>
<reference evidence="3 5" key="2">
    <citation type="submission" date="2024-07" db="EMBL/GenBank/DDBJ databases">
        <authorList>
            <person name="Akdeniz Z."/>
        </authorList>
    </citation>
    <scope>NUCLEOTIDE SEQUENCE [LARGE SCALE GENOMIC DNA]</scope>
</reference>
<proteinExistence type="predicted"/>
<evidence type="ECO:0000313" key="1">
    <source>
        <dbReference type="EMBL" id="CAI9973927.1"/>
    </source>
</evidence>
<protein>
    <submittedName>
        <fullName evidence="3">Hypothetical_protein</fullName>
    </submittedName>
</protein>
<dbReference type="EMBL" id="CAXDID020000308">
    <property type="protein sequence ID" value="CAL6074363.1"/>
    <property type="molecule type" value="Genomic_DNA"/>
</dbReference>
<evidence type="ECO:0000313" key="4">
    <source>
        <dbReference type="EMBL" id="CAL6074363.1"/>
    </source>
</evidence>
<reference evidence="2" key="1">
    <citation type="submission" date="2023-06" db="EMBL/GenBank/DDBJ databases">
        <authorList>
            <person name="Kurt Z."/>
        </authorList>
    </citation>
    <scope>NUCLEOTIDE SEQUENCE</scope>
</reference>
<dbReference type="EMBL" id="CATOUU010001129">
    <property type="protein sequence ID" value="CAI9973927.1"/>
    <property type="molecule type" value="Genomic_DNA"/>
</dbReference>
<dbReference type="Proteomes" id="UP001642409">
    <property type="component" value="Unassembled WGS sequence"/>
</dbReference>
<keyword evidence="5" id="KW-1185">Reference proteome</keyword>
<evidence type="ECO:0000313" key="5">
    <source>
        <dbReference type="Proteomes" id="UP001642409"/>
    </source>
</evidence>
<name>A0AA86UZ43_9EUKA</name>
<sequence>MKIDPFRCTVKQQPDYFDARYFTQKFKRLTINLLLYHLSILKNIQLLQIDITLSGYIWRNKLRIHLLGQHEDHSDITLSVVKTNIALHLMLPCEHELQCSKHQNYCWYENELSRIGTTYPLCYFVYLYLRLCSQLCQMILFSNIILSKLISNQHY</sequence>
<evidence type="ECO:0000313" key="2">
    <source>
        <dbReference type="EMBL" id="CAI9973929.1"/>
    </source>
</evidence>